<name>A0ABY7NU89_9SPHN</name>
<proteinExistence type="predicted"/>
<organism evidence="1 2">
    <name type="scientific">Sphingomonas abietis</name>
    <dbReference type="NCBI Taxonomy" id="3012344"/>
    <lineage>
        <taxon>Bacteria</taxon>
        <taxon>Pseudomonadati</taxon>
        <taxon>Pseudomonadota</taxon>
        <taxon>Alphaproteobacteria</taxon>
        <taxon>Sphingomonadales</taxon>
        <taxon>Sphingomonadaceae</taxon>
        <taxon>Sphingomonas</taxon>
    </lineage>
</organism>
<evidence type="ECO:0008006" key="3">
    <source>
        <dbReference type="Google" id="ProtNLM"/>
    </source>
</evidence>
<gene>
    <name evidence="1" type="ORF">PBT88_19645</name>
</gene>
<protein>
    <recommendedName>
        <fullName evidence="3">DUF3142 domain-containing protein</fullName>
    </recommendedName>
</protein>
<keyword evidence="2" id="KW-1185">Reference proteome</keyword>
<sequence>MLFCCLFSVGCRRVRPAAPPQLVVWAWERPEDLRFLPQDVPIAVQTGFVEIAGDGFVARGRRFPLLTNAAPRIAVVHIQIDERDPPDWTPDLRRRVAAAVLHYALVLPVPEVQIDFEVRRSQRNILVDVLHDVRAGLPKPLSLSMTALASWCQEGWLDHATADEIVPMLFRMGRGDPSLRTRIEAGGDFLDPRCRHALALSADEPIARAPAGRRVYLFDPRSWTRSDFQTIRQQVERWR</sequence>
<dbReference type="EMBL" id="CP115174">
    <property type="protein sequence ID" value="WBO24707.1"/>
    <property type="molecule type" value="Genomic_DNA"/>
</dbReference>
<accession>A0ABY7NU89</accession>
<dbReference type="RefSeq" id="WP_270079327.1">
    <property type="nucleotide sequence ID" value="NZ_CP115174.1"/>
</dbReference>
<evidence type="ECO:0000313" key="1">
    <source>
        <dbReference type="EMBL" id="WBO24707.1"/>
    </source>
</evidence>
<dbReference type="Proteomes" id="UP001210865">
    <property type="component" value="Chromosome"/>
</dbReference>
<reference evidence="1 2" key="1">
    <citation type="submission" date="2022-12" db="EMBL/GenBank/DDBJ databases">
        <title>Sphingomonas abieness sp. nov., an endophytic bacterium isolated from Abies koreana.</title>
        <authorList>
            <person name="Jiang L."/>
            <person name="Lee J."/>
        </authorList>
    </citation>
    <scope>NUCLEOTIDE SEQUENCE [LARGE SCALE GENOMIC DNA]</scope>
    <source>
        <strain evidence="2">PAMB 00755</strain>
    </source>
</reference>
<evidence type="ECO:0000313" key="2">
    <source>
        <dbReference type="Proteomes" id="UP001210865"/>
    </source>
</evidence>